<evidence type="ECO:0000259" key="2">
    <source>
        <dbReference type="PROSITE" id="PS50198"/>
    </source>
</evidence>
<dbReference type="InterPro" id="IPR000297">
    <property type="entry name" value="PPIase_PpiC"/>
</dbReference>
<dbReference type="InterPro" id="IPR050245">
    <property type="entry name" value="PrsA_foldase"/>
</dbReference>
<proteinExistence type="predicted"/>
<dbReference type="Proteomes" id="UP000064967">
    <property type="component" value="Chromosome"/>
</dbReference>
<keyword evidence="1 3" id="KW-0413">Isomerase</keyword>
<dbReference type="PATRIC" id="fig|1391654.3.peg.3904"/>
<dbReference type="SUPFAM" id="SSF54534">
    <property type="entry name" value="FKBP-like"/>
    <property type="match status" value="1"/>
</dbReference>
<organism evidence="3 4">
    <name type="scientific">Labilithrix luteola</name>
    <dbReference type="NCBI Taxonomy" id="1391654"/>
    <lineage>
        <taxon>Bacteria</taxon>
        <taxon>Pseudomonadati</taxon>
        <taxon>Myxococcota</taxon>
        <taxon>Polyangia</taxon>
        <taxon>Polyangiales</taxon>
        <taxon>Labilitrichaceae</taxon>
        <taxon>Labilithrix</taxon>
    </lineage>
</organism>
<dbReference type="AlphaFoldDB" id="A0A0K1PUH4"/>
<keyword evidence="1" id="KW-0697">Rotamase</keyword>
<evidence type="ECO:0000256" key="1">
    <source>
        <dbReference type="PROSITE-ProRule" id="PRU00278"/>
    </source>
</evidence>
<dbReference type="SUPFAM" id="SSF109998">
    <property type="entry name" value="Triger factor/SurA peptide-binding domain-like"/>
    <property type="match status" value="1"/>
</dbReference>
<dbReference type="InterPro" id="IPR046357">
    <property type="entry name" value="PPIase_dom_sf"/>
</dbReference>
<dbReference type="EMBL" id="CP012333">
    <property type="protein sequence ID" value="AKU97185.1"/>
    <property type="molecule type" value="Genomic_DNA"/>
</dbReference>
<dbReference type="STRING" id="1391654.AKJ09_03849"/>
<sequence length="311" mass="33622">MQRTMGALLAAFSVMSCGQKATTTKNELASLGGDVAARVGAETIPVSLVAKVAAEQRVTPREALHRLLDDAIAANAARERGLDRSTPPSWRLTASRARLTADKLLAEAKLAGPPTDEEVAALSLDYWREVDRPVAVRTIHVLVKRPKELTPALEAQDRAFAETLRAEVLTATDEAEFKAKAEAAPHPPGVEIVVERLPPFTATGAVTEGPGQMVLPFAQGAHAIANPGETSGIVETTFGWHIIRLIERLPEERMPMESRRVAFTDAAYARRAKRALDERLAALKKANSSHILPTAEQLTRELFSVETPAPQ</sequence>
<dbReference type="PROSITE" id="PS51257">
    <property type="entry name" value="PROKAR_LIPOPROTEIN"/>
    <property type="match status" value="1"/>
</dbReference>
<dbReference type="PROSITE" id="PS50198">
    <property type="entry name" value="PPIC_PPIASE_2"/>
    <property type="match status" value="1"/>
</dbReference>
<evidence type="ECO:0000313" key="3">
    <source>
        <dbReference type="EMBL" id="AKU97185.1"/>
    </source>
</evidence>
<keyword evidence="4" id="KW-1185">Reference proteome</keyword>
<feature type="domain" description="PpiC" evidence="2">
    <location>
        <begin position="133"/>
        <end position="247"/>
    </location>
</feature>
<dbReference type="InterPro" id="IPR027304">
    <property type="entry name" value="Trigger_fact/SurA_dom_sf"/>
</dbReference>
<protein>
    <submittedName>
        <fullName evidence="3">Peptidyl-prolyl cis-trans isomerase PpiD</fullName>
    </submittedName>
</protein>
<dbReference type="Pfam" id="PF13145">
    <property type="entry name" value="Rotamase_2"/>
    <property type="match status" value="1"/>
</dbReference>
<dbReference type="GO" id="GO:0003755">
    <property type="term" value="F:peptidyl-prolyl cis-trans isomerase activity"/>
    <property type="evidence" value="ECO:0007669"/>
    <property type="project" value="UniProtKB-KW"/>
</dbReference>
<evidence type="ECO:0000313" key="4">
    <source>
        <dbReference type="Proteomes" id="UP000064967"/>
    </source>
</evidence>
<dbReference type="PANTHER" id="PTHR47245:SF2">
    <property type="entry name" value="PEPTIDYL-PROLYL CIS-TRANS ISOMERASE HP_0175-RELATED"/>
    <property type="match status" value="1"/>
</dbReference>
<gene>
    <name evidence="3" type="ORF">AKJ09_03849</name>
</gene>
<reference evidence="3 4" key="1">
    <citation type="submission" date="2015-08" db="EMBL/GenBank/DDBJ databases">
        <authorList>
            <person name="Babu N.S."/>
            <person name="Beckwith C.J."/>
            <person name="Beseler K.G."/>
            <person name="Brison A."/>
            <person name="Carone J.V."/>
            <person name="Caskin T.P."/>
            <person name="Diamond M."/>
            <person name="Durham M.E."/>
            <person name="Foxe J.M."/>
            <person name="Go M."/>
            <person name="Henderson B.A."/>
            <person name="Jones I.B."/>
            <person name="McGettigan J.A."/>
            <person name="Micheletti S.J."/>
            <person name="Nasrallah M.E."/>
            <person name="Ortiz D."/>
            <person name="Piller C.R."/>
            <person name="Privatt S.R."/>
            <person name="Schneider S.L."/>
            <person name="Sharp S."/>
            <person name="Smith T.C."/>
            <person name="Stanton J.D."/>
            <person name="Ullery H.E."/>
            <person name="Wilson R.J."/>
            <person name="Serrano M.G."/>
            <person name="Buck G."/>
            <person name="Lee V."/>
            <person name="Wang Y."/>
            <person name="Carvalho R."/>
            <person name="Voegtly L."/>
            <person name="Shi R."/>
            <person name="Duckworth R."/>
            <person name="Johnson A."/>
            <person name="Loviza R."/>
            <person name="Walstead R."/>
            <person name="Shah Z."/>
            <person name="Kiflezghi M."/>
            <person name="Wade K."/>
            <person name="Ball S.L."/>
            <person name="Bradley K.W."/>
            <person name="Asai D.J."/>
            <person name="Bowman C.A."/>
            <person name="Russell D.A."/>
            <person name="Pope W.H."/>
            <person name="Jacobs-Sera D."/>
            <person name="Hendrix R.W."/>
            <person name="Hatfull G.F."/>
        </authorList>
    </citation>
    <scope>NUCLEOTIDE SEQUENCE [LARGE SCALE GENOMIC DNA]</scope>
    <source>
        <strain evidence="3 4">DSM 27648</strain>
    </source>
</reference>
<accession>A0A0K1PUH4</accession>
<dbReference type="Gene3D" id="3.10.50.40">
    <property type="match status" value="1"/>
</dbReference>
<dbReference type="RefSeq" id="WP_146648360.1">
    <property type="nucleotide sequence ID" value="NZ_CP012333.1"/>
</dbReference>
<dbReference type="PANTHER" id="PTHR47245">
    <property type="entry name" value="PEPTIDYLPROLYL ISOMERASE"/>
    <property type="match status" value="1"/>
</dbReference>
<dbReference type="OrthoDB" id="14196at2"/>
<dbReference type="KEGG" id="llu:AKJ09_03849"/>
<name>A0A0K1PUH4_9BACT</name>